<organism evidence="2 3">
    <name type="scientific">Leptospira interrogans serovar Icterohaemorrhagiae str. Verdun HP</name>
    <dbReference type="NCBI Taxonomy" id="1049910"/>
    <lineage>
        <taxon>Bacteria</taxon>
        <taxon>Pseudomonadati</taxon>
        <taxon>Spirochaetota</taxon>
        <taxon>Spirochaetia</taxon>
        <taxon>Leptospirales</taxon>
        <taxon>Leptospiraceae</taxon>
        <taxon>Leptospira</taxon>
    </lineage>
</organism>
<dbReference type="PROSITE" id="PS50005">
    <property type="entry name" value="TPR"/>
    <property type="match status" value="1"/>
</dbReference>
<dbReference type="SUPFAM" id="SSF48452">
    <property type="entry name" value="TPR-like"/>
    <property type="match status" value="1"/>
</dbReference>
<dbReference type="EMBL" id="AHNZ02000252">
    <property type="protein sequence ID" value="EMO06414.1"/>
    <property type="molecule type" value="Genomic_DNA"/>
</dbReference>
<comment type="caution">
    <text evidence="2">The sequence shown here is derived from an EMBL/GenBank/DDBJ whole genome shotgun (WGS) entry which is preliminary data.</text>
</comment>
<dbReference type="InterPro" id="IPR019734">
    <property type="entry name" value="TPR_rpt"/>
</dbReference>
<keyword evidence="1" id="KW-0802">TPR repeat</keyword>
<name>M6RPD1_LEPIR</name>
<sequence length="77" mass="8840">MHFHRLFIILVFTSATLSLSSDGLPNFSIQEKEARTQFTRGFSYFNNSQYSSARENFLKALSIKNDFTLARLLLSNS</sequence>
<feature type="non-terminal residue" evidence="2">
    <location>
        <position position="77"/>
    </location>
</feature>
<reference evidence="2 3" key="1">
    <citation type="submission" date="2013-01" db="EMBL/GenBank/DDBJ databases">
        <authorList>
            <person name="Harkins D.M."/>
            <person name="Durkin A.S."/>
            <person name="Brinkac L.M."/>
            <person name="Haft D.H."/>
            <person name="Selengut J.D."/>
            <person name="Sanka R."/>
            <person name="DePew J."/>
            <person name="Purushe J."/>
            <person name="Picardeau M."/>
            <person name="Werts C."/>
            <person name="Goarant C."/>
            <person name="Vinetz J.M."/>
            <person name="Sutton G.G."/>
            <person name="Nierman W.C."/>
            <person name="Fouts D.E."/>
        </authorList>
    </citation>
    <scope>NUCLEOTIDE SEQUENCE [LARGE SCALE GENOMIC DNA]</scope>
    <source>
        <strain evidence="2 3">Verdun HP</strain>
    </source>
</reference>
<dbReference type="Proteomes" id="UP000012092">
    <property type="component" value="Unassembled WGS sequence"/>
</dbReference>
<feature type="repeat" description="TPR" evidence="1">
    <location>
        <begin position="34"/>
        <end position="67"/>
    </location>
</feature>
<protein>
    <submittedName>
        <fullName evidence="2">Uncharacterized protein</fullName>
    </submittedName>
</protein>
<dbReference type="Gene3D" id="1.25.40.10">
    <property type="entry name" value="Tetratricopeptide repeat domain"/>
    <property type="match status" value="1"/>
</dbReference>
<accession>M6RPD1</accession>
<dbReference type="InterPro" id="IPR011990">
    <property type="entry name" value="TPR-like_helical_dom_sf"/>
</dbReference>
<proteinExistence type="predicted"/>
<evidence type="ECO:0000313" key="2">
    <source>
        <dbReference type="EMBL" id="EMO06414.1"/>
    </source>
</evidence>
<dbReference type="AlphaFoldDB" id="M6RPD1"/>
<evidence type="ECO:0000256" key="1">
    <source>
        <dbReference type="PROSITE-ProRule" id="PRU00339"/>
    </source>
</evidence>
<evidence type="ECO:0000313" key="3">
    <source>
        <dbReference type="Proteomes" id="UP000012092"/>
    </source>
</evidence>
<gene>
    <name evidence="2" type="ORF">LEP1GSC116_0645</name>
</gene>